<dbReference type="Proteomes" id="UP000184204">
    <property type="component" value="Unassembled WGS sequence"/>
</dbReference>
<gene>
    <name evidence="4" type="primary">ywtF_2</name>
    <name evidence="4" type="ORF">CPRO_29240</name>
    <name evidence="5" type="ORF">SAMN02745151_00464</name>
</gene>
<dbReference type="OrthoDB" id="27330at2"/>
<reference evidence="5" key="3">
    <citation type="submission" date="2016-11" db="EMBL/GenBank/DDBJ databases">
        <authorList>
            <person name="Varghese N."/>
            <person name="Submissions S."/>
        </authorList>
    </citation>
    <scope>NUCLEOTIDE SEQUENCE</scope>
    <source>
        <strain evidence="5">DSM 1682</strain>
    </source>
</reference>
<keyword evidence="2" id="KW-0812">Transmembrane</keyword>
<dbReference type="RefSeq" id="WP_082754382.1">
    <property type="nucleotide sequence ID" value="NZ_CP014223.1"/>
</dbReference>
<keyword evidence="2" id="KW-0472">Membrane</keyword>
<evidence type="ECO:0000313" key="7">
    <source>
        <dbReference type="Proteomes" id="UP000184204"/>
    </source>
</evidence>
<evidence type="ECO:0000256" key="1">
    <source>
        <dbReference type="ARBA" id="ARBA00006068"/>
    </source>
</evidence>
<evidence type="ECO:0000313" key="6">
    <source>
        <dbReference type="Proteomes" id="UP000068026"/>
    </source>
</evidence>
<sequence>MDKKLWRLYFKTLLFTLMGLCGVLAILYGIFMYMVGGLNRQSVDESSLSVNENLSVYGNQGIMNIALYGIDSQNKENKGRSDAILIASVNGKTGKIKLISIARDTYVDVPDHGKTKINHAYAYGGPELAIQTINENFHLDIKDYVSVNFDSLADVIDELGGIDLEVSEAERKQINNYLLKGEKLQESGLVHLTGPQAVSYSRIRKIDGDVMRGERQRKVLECLFKKALEINPLAYPSYVRKFAPMVETSLSNDEILKIASVGMKSGVSLEQAGLPNENIKAGGQTIKGVWYYVYDIDQAADMIEDFIYHDIPFDQYGKDMVEEKGATE</sequence>
<reference evidence="6" key="2">
    <citation type="submission" date="2016-01" db="EMBL/GenBank/DDBJ databases">
        <authorList>
            <person name="Poehlein A."/>
            <person name="Schlien K."/>
            <person name="Gottschalk G."/>
            <person name="Buckel W."/>
            <person name="Daniel R."/>
        </authorList>
    </citation>
    <scope>NUCLEOTIDE SEQUENCE [LARGE SCALE GENOMIC DNA]</scope>
    <source>
        <strain evidence="6">X2</strain>
    </source>
</reference>
<dbReference type="KEGG" id="cpro:CPRO_29240"/>
<proteinExistence type="inferred from homology"/>
<name>A0A0X8VEU8_ANAPI</name>
<keyword evidence="2" id="KW-1133">Transmembrane helix</keyword>
<reference evidence="4 6" key="1">
    <citation type="journal article" date="2016" name="Genome Announc.">
        <title>Complete Genome Sequence of the Amino Acid-Fermenting Clostridium propionicum X2 (DSM 1682).</title>
        <authorList>
            <person name="Poehlein A."/>
            <person name="Schlien K."/>
            <person name="Chowdhury N.P."/>
            <person name="Gottschalk G."/>
            <person name="Buckel W."/>
            <person name="Daniel R."/>
        </authorList>
    </citation>
    <scope>NUCLEOTIDE SEQUENCE [LARGE SCALE GENOMIC DNA]</scope>
    <source>
        <strain evidence="4 6">X2</strain>
    </source>
</reference>
<evidence type="ECO:0000256" key="2">
    <source>
        <dbReference type="SAM" id="Phobius"/>
    </source>
</evidence>
<dbReference type="AlphaFoldDB" id="A0A0X8VEU8"/>
<reference evidence="7" key="4">
    <citation type="submission" date="2016-11" db="EMBL/GenBank/DDBJ databases">
        <authorList>
            <person name="Jaros S."/>
            <person name="Januszkiewicz K."/>
            <person name="Wedrychowicz H."/>
        </authorList>
    </citation>
    <scope>NUCLEOTIDE SEQUENCE [LARGE SCALE GENOMIC DNA]</scope>
    <source>
        <strain evidence="7">DSM 1682</strain>
    </source>
</reference>
<dbReference type="Proteomes" id="UP000068026">
    <property type="component" value="Chromosome"/>
</dbReference>
<dbReference type="NCBIfam" id="TIGR00350">
    <property type="entry name" value="lytR_cpsA_psr"/>
    <property type="match status" value="1"/>
</dbReference>
<comment type="similarity">
    <text evidence="1">Belongs to the LytR/CpsA/Psr (LCP) family.</text>
</comment>
<evidence type="ECO:0000259" key="3">
    <source>
        <dbReference type="Pfam" id="PF03816"/>
    </source>
</evidence>
<dbReference type="PANTHER" id="PTHR33392">
    <property type="entry name" value="POLYISOPRENYL-TEICHOIC ACID--PEPTIDOGLYCAN TEICHOIC ACID TRANSFERASE TAGU"/>
    <property type="match status" value="1"/>
</dbReference>
<evidence type="ECO:0000313" key="5">
    <source>
        <dbReference type="EMBL" id="SHE34158.1"/>
    </source>
</evidence>
<dbReference type="InterPro" id="IPR004474">
    <property type="entry name" value="LytR_CpsA_psr"/>
</dbReference>
<protein>
    <submittedName>
        <fullName evidence="5">Transcriptional attenuator, LytR family</fullName>
    </submittedName>
    <submittedName>
        <fullName evidence="4">Transcriptional regulator YwtF</fullName>
    </submittedName>
</protein>
<evidence type="ECO:0000313" key="4">
    <source>
        <dbReference type="EMBL" id="AMJ42454.1"/>
    </source>
</evidence>
<dbReference type="EMBL" id="FQUA01000001">
    <property type="protein sequence ID" value="SHE34158.1"/>
    <property type="molecule type" value="Genomic_DNA"/>
</dbReference>
<dbReference type="Pfam" id="PF03816">
    <property type="entry name" value="LytR_cpsA_psr"/>
    <property type="match status" value="1"/>
</dbReference>
<dbReference type="InterPro" id="IPR050922">
    <property type="entry name" value="LytR/CpsA/Psr_CW_biosynth"/>
</dbReference>
<keyword evidence="6" id="KW-1185">Reference proteome</keyword>
<organism evidence="5 7">
    <name type="scientific">Anaerotignum propionicum DSM 1682</name>
    <dbReference type="NCBI Taxonomy" id="991789"/>
    <lineage>
        <taxon>Bacteria</taxon>
        <taxon>Bacillati</taxon>
        <taxon>Bacillota</taxon>
        <taxon>Clostridia</taxon>
        <taxon>Lachnospirales</taxon>
        <taxon>Anaerotignaceae</taxon>
        <taxon>Anaerotignum</taxon>
    </lineage>
</organism>
<feature type="transmembrane region" description="Helical" evidence="2">
    <location>
        <begin position="12"/>
        <end position="35"/>
    </location>
</feature>
<feature type="domain" description="Cell envelope-related transcriptional attenuator" evidence="3">
    <location>
        <begin position="80"/>
        <end position="227"/>
    </location>
</feature>
<dbReference type="EMBL" id="CP014223">
    <property type="protein sequence ID" value="AMJ42454.1"/>
    <property type="molecule type" value="Genomic_DNA"/>
</dbReference>
<accession>A0A0X8VEU8</accession>
<dbReference type="PANTHER" id="PTHR33392:SF6">
    <property type="entry name" value="POLYISOPRENYL-TEICHOIC ACID--PEPTIDOGLYCAN TEICHOIC ACID TRANSFERASE TAGU"/>
    <property type="match status" value="1"/>
</dbReference>
<dbReference type="Gene3D" id="3.40.630.190">
    <property type="entry name" value="LCP protein"/>
    <property type="match status" value="1"/>
</dbReference>